<evidence type="ECO:0000256" key="1">
    <source>
        <dbReference type="SAM" id="MobiDB-lite"/>
    </source>
</evidence>
<reference evidence="3 4" key="1">
    <citation type="journal article" date="2015" name="BMC Genomics">
        <title>Gene expression during zombie ant biting behavior reflects the complexity underlying fungal parasitic behavioral manipulation.</title>
        <authorList>
            <person name="de Bekker C."/>
            <person name="Ohm R.A."/>
            <person name="Loreto R.G."/>
            <person name="Sebastian A."/>
            <person name="Albert I."/>
            <person name="Merrow M."/>
            <person name="Brachmann A."/>
            <person name="Hughes D.P."/>
        </authorList>
    </citation>
    <scope>NUCLEOTIDE SEQUENCE [LARGE SCALE GENOMIC DNA]</scope>
    <source>
        <strain evidence="3 4">SC16a</strain>
    </source>
</reference>
<feature type="domain" description="F-box" evidence="2">
    <location>
        <begin position="53"/>
        <end position="98"/>
    </location>
</feature>
<comment type="caution">
    <text evidence="3">The sequence shown here is derived from an EMBL/GenBank/DDBJ whole genome shotgun (WGS) entry which is preliminary data.</text>
</comment>
<dbReference type="CDD" id="cd09917">
    <property type="entry name" value="F-box_SF"/>
    <property type="match status" value="1"/>
</dbReference>
<dbReference type="Pfam" id="PF00646">
    <property type="entry name" value="F-box"/>
    <property type="match status" value="1"/>
</dbReference>
<dbReference type="EMBL" id="LAZP02000079">
    <property type="protein sequence ID" value="PFH61298.1"/>
    <property type="molecule type" value="Genomic_DNA"/>
</dbReference>
<organism evidence="3 4">
    <name type="scientific">Ophiocordyceps unilateralis</name>
    <name type="common">Zombie-ant fungus</name>
    <name type="synonym">Torrubia unilateralis</name>
    <dbReference type="NCBI Taxonomy" id="268505"/>
    <lineage>
        <taxon>Eukaryota</taxon>
        <taxon>Fungi</taxon>
        <taxon>Dikarya</taxon>
        <taxon>Ascomycota</taxon>
        <taxon>Pezizomycotina</taxon>
        <taxon>Sordariomycetes</taxon>
        <taxon>Hypocreomycetidae</taxon>
        <taxon>Hypocreales</taxon>
        <taxon>Ophiocordycipitaceae</taxon>
        <taxon>Ophiocordyceps</taxon>
    </lineage>
</organism>
<gene>
    <name evidence="3" type="ORF">XA68_17715</name>
</gene>
<sequence length="684" mass="76717">MNVFFRWSGMQVAYDRPRRISSLLYGPSPYPGPVPQRAPRHKVDEQGQQLRVTWPKNRLPLEIFEMIHDLLSPGDIRRLRLVCREFEAKASSHCFRNVVIPRLFSGAETYPNHGGIRCFGSDDLDILQSLGPLVRRFALSLEVNEKAIAHPPADMVVKATTAKWGDLPFVRMKRDKADGIEEAMQCLTEVANLGLSCDTVHSPISYRRGGQDLVYTRVASTRLIFRDRLEEPEPGPSADLSRGRHRSDGMAAVENRMHETRSDFTVEESSAERPMSTTTSCFNVELVKLDMVENLQQAHRAMIESYLNSIITNVSLGSLRNVTSFTIAKMPSRHVPELCRHDVWQALPALKHVSIAVLVDWERTTTVLNELLGRESSVISNAHLLLDEYIGTQPNISSVHFEWICGGELTPGFGQRNRFILPAPFVANPWVTVTRTFLPSEAILSLPHVKHLSLKNCWTPPHVLLRTVGTMAYQSLESLNFEAFSLSGPVDEDASFSIYYHMRRLRSQALFGLDPPPPVEPVVHVPGLSTWDGLLEHFGTGLEEDEDDGTGIDRTDASEAARRVYKLETLSFKSCGYVAVDWPDIRSGDILPTSFEDLPWANYARGRDSDMRLNEDRMMAMIVPYLKPDEVVNLKRAFGMVTGWDGVYDEDTIQEALDDGIVCPGVGRFSGVLKTVKSGNFLGV</sequence>
<evidence type="ECO:0000313" key="4">
    <source>
        <dbReference type="Proteomes" id="UP000037136"/>
    </source>
</evidence>
<accession>A0A2A9PIX7</accession>
<dbReference type="SMART" id="SM00256">
    <property type="entry name" value="FBOX"/>
    <property type="match status" value="1"/>
</dbReference>
<dbReference type="InterPro" id="IPR001810">
    <property type="entry name" value="F-box_dom"/>
</dbReference>
<dbReference type="PROSITE" id="PS50181">
    <property type="entry name" value="FBOX"/>
    <property type="match status" value="1"/>
</dbReference>
<evidence type="ECO:0000313" key="3">
    <source>
        <dbReference type="EMBL" id="PFH61298.1"/>
    </source>
</evidence>
<proteinExistence type="predicted"/>
<dbReference type="SUPFAM" id="SSF81383">
    <property type="entry name" value="F-box domain"/>
    <property type="match status" value="1"/>
</dbReference>
<reference evidence="3 4" key="2">
    <citation type="journal article" date="2017" name="Sci. Rep.">
        <title>Ant-infecting Ophiocordyceps genomes reveal a high diversity of potential behavioral manipulation genes and a possible major role for enterotoxins.</title>
        <authorList>
            <person name="de Bekker C."/>
            <person name="Ohm R.A."/>
            <person name="Evans H.C."/>
            <person name="Brachmann A."/>
            <person name="Hughes D.P."/>
        </authorList>
    </citation>
    <scope>NUCLEOTIDE SEQUENCE [LARGE SCALE GENOMIC DNA]</scope>
    <source>
        <strain evidence="3 4">SC16a</strain>
    </source>
</reference>
<protein>
    <recommendedName>
        <fullName evidence="2">F-box domain-containing protein</fullName>
    </recommendedName>
</protein>
<evidence type="ECO:0000259" key="2">
    <source>
        <dbReference type="PROSITE" id="PS50181"/>
    </source>
</evidence>
<dbReference type="AlphaFoldDB" id="A0A2A9PIX7"/>
<keyword evidence="4" id="KW-1185">Reference proteome</keyword>
<feature type="region of interest" description="Disordered" evidence="1">
    <location>
        <begin position="227"/>
        <end position="247"/>
    </location>
</feature>
<dbReference type="Proteomes" id="UP000037136">
    <property type="component" value="Unassembled WGS sequence"/>
</dbReference>
<dbReference type="OrthoDB" id="4194555at2759"/>
<dbReference type="STRING" id="268505.A0A2A9PIX7"/>
<name>A0A2A9PIX7_OPHUN</name>
<dbReference type="InterPro" id="IPR036047">
    <property type="entry name" value="F-box-like_dom_sf"/>
</dbReference>